<dbReference type="RefSeq" id="WP_055037244.1">
    <property type="nucleotide sequence ID" value="NZ_AP014854.2"/>
</dbReference>
<evidence type="ECO:0000313" key="4">
    <source>
        <dbReference type="Proteomes" id="UP000065734"/>
    </source>
</evidence>
<dbReference type="Gene3D" id="3.40.50.1110">
    <property type="entry name" value="SGNH hydrolase"/>
    <property type="match status" value="1"/>
</dbReference>
<name>A0A0N7IUI6_BLAVI</name>
<dbReference type="AlphaFoldDB" id="A0A0N7IUI6"/>
<dbReference type="InterPro" id="IPR005181">
    <property type="entry name" value="SASA"/>
</dbReference>
<dbReference type="Proteomes" id="UP000065734">
    <property type="component" value="Chromosome I"/>
</dbReference>
<dbReference type="KEGG" id="bvr:BVIR_1683"/>
<dbReference type="SUPFAM" id="SSF52266">
    <property type="entry name" value="SGNH hydrolase"/>
    <property type="match status" value="1"/>
</dbReference>
<evidence type="ECO:0000256" key="1">
    <source>
        <dbReference type="ARBA" id="ARBA00022801"/>
    </source>
</evidence>
<accession>A0A0N7IUI6</accession>
<proteinExistence type="predicted"/>
<dbReference type="InterPro" id="IPR036514">
    <property type="entry name" value="SGNH_hydro_sf"/>
</dbReference>
<organism evidence="3 4">
    <name type="scientific">Blastochloris viridis</name>
    <name type="common">Rhodopseudomonas viridis</name>
    <dbReference type="NCBI Taxonomy" id="1079"/>
    <lineage>
        <taxon>Bacteria</taxon>
        <taxon>Pseudomonadati</taxon>
        <taxon>Pseudomonadota</taxon>
        <taxon>Alphaproteobacteria</taxon>
        <taxon>Hyphomicrobiales</taxon>
        <taxon>Blastochloridaceae</taxon>
        <taxon>Blastochloris</taxon>
    </lineage>
</organism>
<dbReference type="EMBL" id="LN907867">
    <property type="protein sequence ID" value="CUU42125.1"/>
    <property type="molecule type" value="Genomic_DNA"/>
</dbReference>
<dbReference type="PANTHER" id="PTHR31988:SF19">
    <property type="entry name" value="9-O-ACETYL-N-ACETYLNEURAMINIC ACID DEACETYLASE-RELATED"/>
    <property type="match status" value="1"/>
</dbReference>
<gene>
    <name evidence="3" type="ORF">BVIRIDIS_11280</name>
</gene>
<keyword evidence="4" id="KW-1185">Reference proteome</keyword>
<dbReference type="GO" id="GO:0016788">
    <property type="term" value="F:hydrolase activity, acting on ester bonds"/>
    <property type="evidence" value="ECO:0007669"/>
    <property type="project" value="UniProtKB-ARBA"/>
</dbReference>
<evidence type="ECO:0000259" key="2">
    <source>
        <dbReference type="Pfam" id="PF03629"/>
    </source>
</evidence>
<keyword evidence="1" id="KW-0378">Hydrolase</keyword>
<sequence>MSLQPMDLFLFSGQSNSDGRGAPSDAPTFAYGFRVKSWTRAEAWMDACEPLGSETGAVYSVLSDGKAGVSAGISFGSSIAIYRPQREVGLVHCGKGSTFLSDWARNLSTSTLYGAMLARAQAALAAAPAGASIKALIWYQGESETGRAFGAQAESWAATFLAMYDSLCSDLGIPGLTCIVTELGINPASHPYWSTVQAQQRSLDGARSGAIACVSAADLAGIVGNEVHLTTASQVTLGQRYAAKMAAMLAV</sequence>
<feature type="domain" description="Sialate O-acetylesterase" evidence="2">
    <location>
        <begin position="6"/>
        <end position="246"/>
    </location>
</feature>
<dbReference type="InterPro" id="IPR052940">
    <property type="entry name" value="Carb_Esterase_6"/>
</dbReference>
<protein>
    <recommendedName>
        <fullName evidence="2">Sialate O-acetylesterase domain-containing protein</fullName>
    </recommendedName>
</protein>
<dbReference type="STRING" id="1079.BVIR_1683"/>
<dbReference type="PANTHER" id="PTHR31988">
    <property type="entry name" value="ESTERASE, PUTATIVE (DUF303)-RELATED"/>
    <property type="match status" value="1"/>
</dbReference>
<evidence type="ECO:0000313" key="3">
    <source>
        <dbReference type="EMBL" id="CUU42125.1"/>
    </source>
</evidence>
<reference evidence="4" key="1">
    <citation type="journal article" date="2016" name="Genome Announc.">
        <title>Revised genome sequence of the purple photosynthetic bacterium Blastochloris viridis.</title>
        <authorList>
            <person name="Liu L.N."/>
            <person name="Faulkner M."/>
            <person name="Liu X."/>
            <person name="Huang F."/>
            <person name="Darby A.C."/>
            <person name="Hall N."/>
        </authorList>
    </citation>
    <scope>NUCLEOTIDE SEQUENCE [LARGE SCALE GENOMIC DNA]</scope>
    <source>
        <strain evidence="4">ATCC 19567 / DSM 133 / F</strain>
    </source>
</reference>
<dbReference type="Pfam" id="PF03629">
    <property type="entry name" value="SASA"/>
    <property type="match status" value="1"/>
</dbReference>